<dbReference type="SUPFAM" id="SSF50630">
    <property type="entry name" value="Acid proteases"/>
    <property type="match status" value="1"/>
</dbReference>
<evidence type="ECO:0000256" key="7">
    <source>
        <dbReference type="ARBA" id="ARBA00022759"/>
    </source>
</evidence>
<evidence type="ECO:0000259" key="17">
    <source>
        <dbReference type="PROSITE" id="PS50879"/>
    </source>
</evidence>
<evidence type="ECO:0000256" key="12">
    <source>
        <dbReference type="ARBA" id="ARBA00022918"/>
    </source>
</evidence>
<reference evidence="19" key="2">
    <citation type="submission" date="2016-06" db="EMBL/GenBank/DDBJ databases">
        <title>The genome of a short-lived fish provides insights into sex chromosome evolution and the genetic control of aging.</title>
        <authorList>
            <person name="Reichwald K."/>
            <person name="Felder M."/>
            <person name="Petzold A."/>
            <person name="Koch P."/>
            <person name="Groth M."/>
            <person name="Platzer M."/>
        </authorList>
    </citation>
    <scope>NUCLEOTIDE SEQUENCE</scope>
    <source>
        <tissue evidence="19">Brain</tissue>
    </source>
</reference>
<accession>A0A1A8AT01</accession>
<dbReference type="InterPro" id="IPR008181">
    <property type="entry name" value="dUTPase"/>
</dbReference>
<dbReference type="NCBIfam" id="NF001862">
    <property type="entry name" value="PRK00601.1"/>
    <property type="match status" value="1"/>
</dbReference>
<evidence type="ECO:0000256" key="1">
    <source>
        <dbReference type="ARBA" id="ARBA00005142"/>
    </source>
</evidence>
<name>A0A1A8AT01_NOTFU</name>
<evidence type="ECO:0000256" key="4">
    <source>
        <dbReference type="ARBA" id="ARBA00022679"/>
    </source>
</evidence>
<feature type="domain" description="Reverse transcriptase" evidence="16">
    <location>
        <begin position="134"/>
        <end position="318"/>
    </location>
</feature>
<proteinExistence type="inferred from homology"/>
<dbReference type="Gene3D" id="3.10.10.10">
    <property type="entry name" value="HIV Type 1 Reverse Transcriptase, subunit A, domain 1"/>
    <property type="match status" value="1"/>
</dbReference>
<dbReference type="GO" id="GO:0000287">
    <property type="term" value="F:magnesium ion binding"/>
    <property type="evidence" value="ECO:0007669"/>
    <property type="project" value="InterPro"/>
</dbReference>
<evidence type="ECO:0000256" key="10">
    <source>
        <dbReference type="ARBA" id="ARBA00022884"/>
    </source>
</evidence>
<dbReference type="InterPro" id="IPR036157">
    <property type="entry name" value="dUTPase-like_sf"/>
</dbReference>
<dbReference type="Gene3D" id="2.40.70.10">
    <property type="entry name" value="Acid Proteases"/>
    <property type="match status" value="1"/>
</dbReference>
<dbReference type="Gene3D" id="3.30.70.270">
    <property type="match status" value="2"/>
</dbReference>
<dbReference type="CDD" id="cd07557">
    <property type="entry name" value="trimeric_dUTPase"/>
    <property type="match status" value="1"/>
</dbReference>
<dbReference type="EMBL" id="HADY01018885">
    <property type="protein sequence ID" value="SBP57370.1"/>
    <property type="molecule type" value="Transcribed_RNA"/>
</dbReference>
<dbReference type="InterPro" id="IPR043502">
    <property type="entry name" value="DNA/RNA_pol_sf"/>
</dbReference>
<keyword evidence="14" id="KW-0233">DNA recombination</keyword>
<gene>
    <name evidence="19" type="primary">Nfu_g_1_025122</name>
</gene>
<comment type="pathway">
    <text evidence="1">Pyrimidine metabolism; dUMP biosynthesis; dUMP from dCTP (dUTP route): step 2/2.</text>
</comment>
<dbReference type="GO" id="GO:0003723">
    <property type="term" value="F:RNA binding"/>
    <property type="evidence" value="ECO:0007669"/>
    <property type="project" value="UniProtKB-KW"/>
</dbReference>
<dbReference type="InterPro" id="IPR002156">
    <property type="entry name" value="RNaseH_domain"/>
</dbReference>
<evidence type="ECO:0000259" key="16">
    <source>
        <dbReference type="PROSITE" id="PS50878"/>
    </source>
</evidence>
<evidence type="ECO:0000256" key="6">
    <source>
        <dbReference type="ARBA" id="ARBA00022722"/>
    </source>
</evidence>
<dbReference type="InterPro" id="IPR001995">
    <property type="entry name" value="Peptidase_A2_cat"/>
</dbReference>
<dbReference type="PROSITE" id="PS00141">
    <property type="entry name" value="ASP_PROTEASE"/>
    <property type="match status" value="1"/>
</dbReference>
<evidence type="ECO:0000256" key="2">
    <source>
        <dbReference type="ARBA" id="ARBA00010879"/>
    </source>
</evidence>
<dbReference type="Pfam" id="PF00078">
    <property type="entry name" value="RVT_1"/>
    <property type="match status" value="1"/>
</dbReference>
<feature type="domain" description="Peptidase A2" evidence="15">
    <location>
        <begin position="1"/>
        <end position="70"/>
    </location>
</feature>
<dbReference type="EMBL" id="HAEJ01005426">
    <property type="protein sequence ID" value="SBS45883.1"/>
    <property type="molecule type" value="Transcribed_RNA"/>
</dbReference>
<keyword evidence="7" id="KW-0255">Endonuclease</keyword>
<dbReference type="Gene3D" id="3.30.420.10">
    <property type="entry name" value="Ribonuclease H-like superfamily/Ribonuclease H"/>
    <property type="match status" value="2"/>
</dbReference>
<dbReference type="PROSITE" id="PS50994">
    <property type="entry name" value="INTEGRASE"/>
    <property type="match status" value="1"/>
</dbReference>
<evidence type="ECO:0000256" key="14">
    <source>
        <dbReference type="ARBA" id="ARBA00023172"/>
    </source>
</evidence>
<keyword evidence="11" id="KW-0229">DNA integration</keyword>
<evidence type="ECO:0000256" key="13">
    <source>
        <dbReference type="ARBA" id="ARBA00023080"/>
    </source>
</evidence>
<dbReference type="UniPathway" id="UPA00610">
    <property type="reaction ID" value="UER00666"/>
</dbReference>
<comment type="similarity">
    <text evidence="2">Belongs to the beta type-B retroviral polymerase family. HERV class-II K(HML-2) pol subfamily.</text>
</comment>
<dbReference type="InterPro" id="IPR033704">
    <property type="entry name" value="dUTPase_trimeric"/>
</dbReference>
<dbReference type="InterPro" id="IPR001969">
    <property type="entry name" value="Aspartic_peptidase_AS"/>
</dbReference>
<keyword evidence="13" id="KW-0546">Nucleotide metabolism</keyword>
<feature type="domain" description="Integrase catalytic" evidence="18">
    <location>
        <begin position="773"/>
        <end position="930"/>
    </location>
</feature>
<keyword evidence="5" id="KW-0548">Nucleotidyltransferase</keyword>
<dbReference type="InterPro" id="IPR018061">
    <property type="entry name" value="Retropepsins"/>
</dbReference>
<dbReference type="InterPro" id="IPR029054">
    <property type="entry name" value="dUTPase-like"/>
</dbReference>
<dbReference type="Pfam" id="PF00075">
    <property type="entry name" value="RNase_H"/>
    <property type="match status" value="1"/>
</dbReference>
<organism evidence="19">
    <name type="scientific">Nothobranchius furzeri</name>
    <name type="common">Turquoise killifish</name>
    <dbReference type="NCBI Taxonomy" id="105023"/>
    <lineage>
        <taxon>Eukaryota</taxon>
        <taxon>Metazoa</taxon>
        <taxon>Chordata</taxon>
        <taxon>Craniata</taxon>
        <taxon>Vertebrata</taxon>
        <taxon>Euteleostomi</taxon>
        <taxon>Actinopterygii</taxon>
        <taxon>Neopterygii</taxon>
        <taxon>Teleostei</taxon>
        <taxon>Neoteleostei</taxon>
        <taxon>Acanthomorphata</taxon>
        <taxon>Ovalentaria</taxon>
        <taxon>Atherinomorphae</taxon>
        <taxon>Cyprinodontiformes</taxon>
        <taxon>Nothobranchiidae</taxon>
        <taxon>Nothobranchius</taxon>
    </lineage>
</organism>
<evidence type="ECO:0000313" key="19">
    <source>
        <dbReference type="EMBL" id="SBP57370.1"/>
    </source>
</evidence>
<dbReference type="PANTHER" id="PTHR33064:SF37">
    <property type="entry name" value="RIBONUCLEASE H"/>
    <property type="match status" value="1"/>
</dbReference>
<evidence type="ECO:0000256" key="3">
    <source>
        <dbReference type="ARBA" id="ARBA00012180"/>
    </source>
</evidence>
<keyword evidence="4" id="KW-0808">Transferase</keyword>
<keyword evidence="10" id="KW-0694">RNA-binding</keyword>
<evidence type="ECO:0000256" key="11">
    <source>
        <dbReference type="ARBA" id="ARBA00022908"/>
    </source>
</evidence>
<dbReference type="InterPro" id="IPR051320">
    <property type="entry name" value="Viral_Replic_Matur_Polypro"/>
</dbReference>
<dbReference type="InterPro" id="IPR021109">
    <property type="entry name" value="Peptidase_aspartic_dom_sf"/>
</dbReference>
<dbReference type="GO" id="GO:0004190">
    <property type="term" value="F:aspartic-type endopeptidase activity"/>
    <property type="evidence" value="ECO:0007669"/>
    <property type="project" value="InterPro"/>
</dbReference>
<dbReference type="GO" id="GO:0004170">
    <property type="term" value="F:dUTP diphosphatase activity"/>
    <property type="evidence" value="ECO:0007669"/>
    <property type="project" value="InterPro"/>
</dbReference>
<dbReference type="PROSITE" id="PS50878">
    <property type="entry name" value="RT_POL"/>
    <property type="match status" value="1"/>
</dbReference>
<dbReference type="Gene3D" id="2.70.40.10">
    <property type="match status" value="1"/>
</dbReference>
<dbReference type="GO" id="GO:0006226">
    <property type="term" value="P:dUMP biosynthetic process"/>
    <property type="evidence" value="ECO:0007669"/>
    <property type="project" value="UniProtKB-UniPathway"/>
</dbReference>
<keyword evidence="9" id="KW-0460">Magnesium</keyword>
<dbReference type="InterPro" id="IPR036397">
    <property type="entry name" value="RNaseH_sf"/>
</dbReference>
<dbReference type="Pfam" id="PF17919">
    <property type="entry name" value="RT_RNaseH_2"/>
    <property type="match status" value="1"/>
</dbReference>
<dbReference type="InterPro" id="IPR001584">
    <property type="entry name" value="Integrase_cat-core"/>
</dbReference>
<keyword evidence="12" id="KW-0695">RNA-directed DNA polymerase</keyword>
<dbReference type="InterPro" id="IPR041577">
    <property type="entry name" value="RT_RNaseH_2"/>
</dbReference>
<dbReference type="GO" id="GO:0006310">
    <property type="term" value="P:DNA recombination"/>
    <property type="evidence" value="ECO:0007669"/>
    <property type="project" value="UniProtKB-KW"/>
</dbReference>
<dbReference type="PANTHER" id="PTHR33064">
    <property type="entry name" value="POL PROTEIN"/>
    <property type="match status" value="1"/>
</dbReference>
<sequence length="1130" mass="126814">MALVDTGAEASVIHGNPDKIKGNIVPLTGLGGQMLVGKGVTLPLKIGNQPIRNYSVVVAPAKEWIIGMDILAGMTLHLKHGRFCFGINRIHTILVGKVKMTPFPIPEATQVVSQKQYRLPGGQKEITDTIKEYLEAGVLKTCTTRWNNPLWPVKKSDGSWRMTVDYRALNKHTPPLTSAVPDVITIVERVQHHSGTWYAVIDLANAFFTIPIPEDKMEQFAFTWEGRQYTFTRLPQGYLHSPTICHRIVAENLSTLKIPSGILLSHYIDDIMIQGNTKEEVEQLLPLLITHMKNHGWEINPEKVQGSAQSVKFLGIIWNRGEREITTKAKEKIARFPIPQNKTDAQRYIGLFGFWRHHIPHLGQILQPLYRCTRKKEQFEWGPDQQQSFELAKEAIQQAVSLGKMLSGPVELQVSAVNDYANWSLWQKQDRCRKPLGFWSRKLPDAGQRYTPFEKQLLACYWALLETEAQTVGHEVMMRTHIPILTWVMSNPTTHRIGVAQEASIIKWKWYVSERMKPGEKGVSMLHEQVADVPEMDEVPFEVKPIQDSPVKLGVRWSELTPEQQERAWFTDGSCQYVAGTRKWKAGAFNPGTQQVMELTGTGKSSQWAELKAVHMVIMAAGVQGVSIYTDSWSVAQGMLTWMPTWHATQWKIHSKEVWGADLWKDIWEKCQNIPVSVLHVDAHTNNNDPESLHNQTVDKIVKIQAVRQSSPGLAKWAHVTAGHWGVQGTLKWARDRGIDLIIDDIKTAIEDCEPCQHQKKRIPRHIQGQIHRGKQAGQCWQIDFIGPLPKSKNCKYACTAVDTVSGVLVVHPCHNANQEATLKCLSLIETYYGLPLQVQTDNGTHFTGNKIKEWAENNAVEWIYHVAYHPKASGLIERMNGLLKEKLRKLSVTNSLDKWRENLTRAVHQLNNRPVGDGVTPLMLMVARAGRETTSTDPPIRMWKLTSEAELPVRATAGSVGLDLKILESITLVTNKVTVVKTGLGIQCPPGTYAHVCPRSGLALRGLTILAGVIDSDYQGEIGVVCQHTGKEPLVLEKGDKIAQLVIKRCVMSKVEEITKPTTITQRGETGFGSSDFTAGAKVWVEQLNGPPRAGEIIAQGKDAVVSVLFPGEEKWINIPINKCYRREN</sequence>
<dbReference type="InterPro" id="IPR043128">
    <property type="entry name" value="Rev_trsase/Diguanyl_cyclase"/>
</dbReference>
<dbReference type="GO" id="GO:0006508">
    <property type="term" value="P:proteolysis"/>
    <property type="evidence" value="ECO:0007669"/>
    <property type="project" value="InterPro"/>
</dbReference>
<dbReference type="SUPFAM" id="SSF51283">
    <property type="entry name" value="dUTPase-like"/>
    <property type="match status" value="1"/>
</dbReference>
<dbReference type="GO" id="GO:0003964">
    <property type="term" value="F:RNA-directed DNA polymerase activity"/>
    <property type="evidence" value="ECO:0007669"/>
    <property type="project" value="UniProtKB-KW"/>
</dbReference>
<feature type="domain" description="RNase H type-1" evidence="17">
    <location>
        <begin position="563"/>
        <end position="707"/>
    </location>
</feature>
<dbReference type="Pfam" id="PF00692">
    <property type="entry name" value="dUTPase"/>
    <property type="match status" value="1"/>
</dbReference>
<dbReference type="InterPro" id="IPR000477">
    <property type="entry name" value="RT_dom"/>
</dbReference>
<evidence type="ECO:0000256" key="8">
    <source>
        <dbReference type="ARBA" id="ARBA00022801"/>
    </source>
</evidence>
<dbReference type="NCBIfam" id="TIGR00576">
    <property type="entry name" value="dut"/>
    <property type="match status" value="1"/>
</dbReference>
<dbReference type="Pfam" id="PF00077">
    <property type="entry name" value="RVP"/>
    <property type="match status" value="1"/>
</dbReference>
<reference evidence="19" key="1">
    <citation type="submission" date="2016-05" db="EMBL/GenBank/DDBJ databases">
        <authorList>
            <person name="Lavstsen T."/>
            <person name="Jespersen J.S."/>
        </authorList>
    </citation>
    <scope>NUCLEOTIDE SEQUENCE</scope>
    <source>
        <tissue evidence="19">Brain</tissue>
    </source>
</reference>
<protein>
    <recommendedName>
        <fullName evidence="3">ribonuclease H</fullName>
        <ecNumber evidence="3">3.1.26.4</ecNumber>
    </recommendedName>
</protein>
<evidence type="ECO:0000256" key="9">
    <source>
        <dbReference type="ARBA" id="ARBA00022842"/>
    </source>
</evidence>
<dbReference type="SUPFAM" id="SSF53098">
    <property type="entry name" value="Ribonuclease H-like"/>
    <property type="match status" value="2"/>
</dbReference>
<evidence type="ECO:0000256" key="5">
    <source>
        <dbReference type="ARBA" id="ARBA00022695"/>
    </source>
</evidence>
<evidence type="ECO:0000259" key="18">
    <source>
        <dbReference type="PROSITE" id="PS50994"/>
    </source>
</evidence>
<evidence type="ECO:0000259" key="15">
    <source>
        <dbReference type="PROSITE" id="PS50175"/>
    </source>
</evidence>
<dbReference type="Pfam" id="PF00665">
    <property type="entry name" value="rve"/>
    <property type="match status" value="1"/>
</dbReference>
<dbReference type="EC" id="3.1.26.4" evidence="3"/>
<dbReference type="CDD" id="cd00303">
    <property type="entry name" value="retropepsin_like"/>
    <property type="match status" value="1"/>
</dbReference>
<dbReference type="GO" id="GO:0046081">
    <property type="term" value="P:dUTP catabolic process"/>
    <property type="evidence" value="ECO:0007669"/>
    <property type="project" value="InterPro"/>
</dbReference>
<dbReference type="SUPFAM" id="SSF56672">
    <property type="entry name" value="DNA/RNA polymerases"/>
    <property type="match status" value="1"/>
</dbReference>
<keyword evidence="8" id="KW-0378">Hydrolase</keyword>
<dbReference type="PROSITE" id="PS50175">
    <property type="entry name" value="ASP_PROT_RETROV"/>
    <property type="match status" value="1"/>
</dbReference>
<dbReference type="InterPro" id="IPR012337">
    <property type="entry name" value="RNaseH-like_sf"/>
</dbReference>
<dbReference type="AlphaFoldDB" id="A0A1A8AT01"/>
<dbReference type="GO" id="GO:0015074">
    <property type="term" value="P:DNA integration"/>
    <property type="evidence" value="ECO:0007669"/>
    <property type="project" value="UniProtKB-KW"/>
</dbReference>
<keyword evidence="6" id="KW-0540">Nuclease</keyword>
<dbReference type="GO" id="GO:0004523">
    <property type="term" value="F:RNA-DNA hybrid ribonuclease activity"/>
    <property type="evidence" value="ECO:0007669"/>
    <property type="project" value="UniProtKB-EC"/>
</dbReference>
<dbReference type="PROSITE" id="PS50879">
    <property type="entry name" value="RNASE_H_1"/>
    <property type="match status" value="1"/>
</dbReference>